<dbReference type="InterPro" id="IPR019888">
    <property type="entry name" value="Tscrpt_reg_AsnC-like"/>
</dbReference>
<dbReference type="KEGG" id="cher:DK880_00597"/>
<accession>A0A2Z3L8J9</accession>
<gene>
    <name evidence="5" type="primary">lrp_2</name>
    <name evidence="5" type="ORF">DK880_00597</name>
</gene>
<dbReference type="RefSeq" id="WP_109997324.1">
    <property type="nucleotide sequence ID" value="NZ_CP029619.1"/>
</dbReference>
<dbReference type="Pfam" id="PF01037">
    <property type="entry name" value="AsnC_trans_reg"/>
    <property type="match status" value="1"/>
</dbReference>
<dbReference type="GO" id="GO:0005829">
    <property type="term" value="C:cytosol"/>
    <property type="evidence" value="ECO:0007669"/>
    <property type="project" value="TreeGrafter"/>
</dbReference>
<reference evidence="5 6" key="1">
    <citation type="submission" date="2018-05" db="EMBL/GenBank/DDBJ databases">
        <title>Candidatus Cardinium hertigii Genome Assembly.</title>
        <authorList>
            <person name="Showmaker K.C."/>
            <person name="Walden K.O."/>
            <person name="Fields C.J."/>
            <person name="Lambert K.N."/>
            <person name="Hudson M.E."/>
        </authorList>
    </citation>
    <scope>NUCLEOTIDE SEQUENCE [LARGE SCALE GENOMIC DNA]</scope>
    <source>
        <strain evidence="6">cHgTN10</strain>
    </source>
</reference>
<dbReference type="InterPro" id="IPR036388">
    <property type="entry name" value="WH-like_DNA-bd_sf"/>
</dbReference>
<keyword evidence="6" id="KW-1185">Reference proteome</keyword>
<dbReference type="PANTHER" id="PTHR30154">
    <property type="entry name" value="LEUCINE-RESPONSIVE REGULATORY PROTEIN"/>
    <property type="match status" value="1"/>
</dbReference>
<dbReference type="GO" id="GO:0043200">
    <property type="term" value="P:response to amino acid"/>
    <property type="evidence" value="ECO:0007669"/>
    <property type="project" value="TreeGrafter"/>
</dbReference>
<evidence type="ECO:0000256" key="1">
    <source>
        <dbReference type="ARBA" id="ARBA00023015"/>
    </source>
</evidence>
<dbReference type="PROSITE" id="PS50956">
    <property type="entry name" value="HTH_ASNC_2"/>
    <property type="match status" value="1"/>
</dbReference>
<dbReference type="Pfam" id="PF13404">
    <property type="entry name" value="HTH_AsnC-type"/>
    <property type="match status" value="1"/>
</dbReference>
<evidence type="ECO:0000313" key="6">
    <source>
        <dbReference type="Proteomes" id="UP000245872"/>
    </source>
</evidence>
<dbReference type="InterPro" id="IPR011008">
    <property type="entry name" value="Dimeric_a/b-barrel"/>
</dbReference>
<dbReference type="SUPFAM" id="SSF46785">
    <property type="entry name" value="Winged helix' DNA-binding domain"/>
    <property type="match status" value="1"/>
</dbReference>
<proteinExistence type="predicted"/>
<feature type="domain" description="HTH asnC-type" evidence="4">
    <location>
        <begin position="3"/>
        <end position="64"/>
    </location>
</feature>
<dbReference type="PANTHER" id="PTHR30154:SF34">
    <property type="entry name" value="TRANSCRIPTIONAL REGULATOR AZLB"/>
    <property type="match status" value="1"/>
</dbReference>
<dbReference type="SUPFAM" id="SSF54909">
    <property type="entry name" value="Dimeric alpha+beta barrel"/>
    <property type="match status" value="1"/>
</dbReference>
<dbReference type="SMART" id="SM00344">
    <property type="entry name" value="HTH_ASNC"/>
    <property type="match status" value="1"/>
</dbReference>
<dbReference type="OrthoDB" id="9800326at2"/>
<dbReference type="Gene3D" id="3.30.70.920">
    <property type="match status" value="1"/>
</dbReference>
<evidence type="ECO:0000256" key="2">
    <source>
        <dbReference type="ARBA" id="ARBA00023125"/>
    </source>
</evidence>
<organism evidence="5 6">
    <name type="scientific">Candidatus Cardinium hertigii</name>
    <dbReference type="NCBI Taxonomy" id="247481"/>
    <lineage>
        <taxon>Bacteria</taxon>
        <taxon>Pseudomonadati</taxon>
        <taxon>Bacteroidota</taxon>
        <taxon>Cytophagia</taxon>
        <taxon>Cytophagales</taxon>
        <taxon>Amoebophilaceae</taxon>
        <taxon>Candidatus Cardinium</taxon>
    </lineage>
</organism>
<evidence type="ECO:0000256" key="3">
    <source>
        <dbReference type="ARBA" id="ARBA00023163"/>
    </source>
</evidence>
<dbReference type="Gene3D" id="1.10.10.10">
    <property type="entry name" value="Winged helix-like DNA-binding domain superfamily/Winged helix DNA-binding domain"/>
    <property type="match status" value="1"/>
</dbReference>
<dbReference type="EMBL" id="CP029619">
    <property type="protein sequence ID" value="AWN81913.1"/>
    <property type="molecule type" value="Genomic_DNA"/>
</dbReference>
<keyword evidence="2" id="KW-0238">DNA-binding</keyword>
<dbReference type="GO" id="GO:0043565">
    <property type="term" value="F:sequence-specific DNA binding"/>
    <property type="evidence" value="ECO:0007669"/>
    <property type="project" value="InterPro"/>
</dbReference>
<keyword evidence="1" id="KW-0805">Transcription regulation</keyword>
<dbReference type="Proteomes" id="UP000245872">
    <property type="component" value="Chromosome"/>
</dbReference>
<evidence type="ECO:0000313" key="5">
    <source>
        <dbReference type="EMBL" id="AWN81913.1"/>
    </source>
</evidence>
<dbReference type="InterPro" id="IPR019887">
    <property type="entry name" value="Tscrpt_reg_AsnC/Lrp_C"/>
</dbReference>
<sequence>MELDKIDKSILTILQVNAKITNAALAQQINLSPAATLERVKKLEQYKVITNYYAQIDYTQVGFDIALIVGITFQKMTGTVVKLFQAAIDKIASVLMCYQVIGNFDFILMVQTKDMASYQSEVVEKLYMLDGVERIQTLTVTQLLKNKPLRLG</sequence>
<keyword evidence="3" id="KW-0804">Transcription</keyword>
<name>A0A2Z3L8J9_9BACT</name>
<dbReference type="InterPro" id="IPR000485">
    <property type="entry name" value="AsnC-type_HTH_dom"/>
</dbReference>
<evidence type="ECO:0000259" key="4">
    <source>
        <dbReference type="PROSITE" id="PS50956"/>
    </source>
</evidence>
<dbReference type="AlphaFoldDB" id="A0A2Z3L8J9"/>
<dbReference type="PRINTS" id="PR00033">
    <property type="entry name" value="HTHASNC"/>
</dbReference>
<protein>
    <submittedName>
        <fullName evidence="5">Leucine-responsive regulatory protein</fullName>
    </submittedName>
</protein>
<dbReference type="InterPro" id="IPR036390">
    <property type="entry name" value="WH_DNA-bd_sf"/>
</dbReference>